<sequence length="276" mass="30949">MSLTDVAIQQFLDQFKIQYQATKRKLDGTFTDYRGLEGDAFKIPVLEEIQMQNRGAYNSVIASQIPDNAFKIITFDDFITRLPIDDFEKFQTNANVRSAYSMLAVSALNRKQDQIGINALNASTTTNAVAVGTTNLTVDKIRDAAELLDIQNVPPEDRFWAANASQKKSLLNETETTSSDYNTVKTLVQGQIDSFYGFKFIWFGNMIEGGLPKTNDNRLNFAWHMGSIAYGYKMNPTVVVERVPAEQNWNIFPKTSLGGNEVLPKGIVKITCDETK</sequence>
<accession>A0A0F9STW9</accession>
<dbReference type="InterPro" id="IPR045565">
    <property type="entry name" value="Phage_capsid_2"/>
</dbReference>
<gene>
    <name evidence="1" type="ORF">LCGC14_0432840</name>
</gene>
<dbReference type="EMBL" id="LAZR01000407">
    <property type="protein sequence ID" value="KKN70259.1"/>
    <property type="molecule type" value="Genomic_DNA"/>
</dbReference>
<organism evidence="1">
    <name type="scientific">marine sediment metagenome</name>
    <dbReference type="NCBI Taxonomy" id="412755"/>
    <lineage>
        <taxon>unclassified sequences</taxon>
        <taxon>metagenomes</taxon>
        <taxon>ecological metagenomes</taxon>
    </lineage>
</organism>
<evidence type="ECO:0000313" key="1">
    <source>
        <dbReference type="EMBL" id="KKN70259.1"/>
    </source>
</evidence>
<reference evidence="1" key="1">
    <citation type="journal article" date="2015" name="Nature">
        <title>Complex archaea that bridge the gap between prokaryotes and eukaryotes.</title>
        <authorList>
            <person name="Spang A."/>
            <person name="Saw J.H."/>
            <person name="Jorgensen S.L."/>
            <person name="Zaremba-Niedzwiedzka K."/>
            <person name="Martijn J."/>
            <person name="Lind A.E."/>
            <person name="van Eijk R."/>
            <person name="Schleper C."/>
            <person name="Guy L."/>
            <person name="Ettema T.J."/>
        </authorList>
    </citation>
    <scope>NUCLEOTIDE SEQUENCE</scope>
</reference>
<protein>
    <recommendedName>
        <fullName evidence="2">Bacteriophage Mu GpT domain-containing protein</fullName>
    </recommendedName>
</protein>
<comment type="caution">
    <text evidence="1">The sequence shown here is derived from an EMBL/GenBank/DDBJ whole genome shotgun (WGS) entry which is preliminary data.</text>
</comment>
<proteinExistence type="predicted"/>
<dbReference type="Pfam" id="PF19821">
    <property type="entry name" value="Phage_capsid_2"/>
    <property type="match status" value="1"/>
</dbReference>
<dbReference type="AlphaFoldDB" id="A0A0F9STW9"/>
<evidence type="ECO:0008006" key="2">
    <source>
        <dbReference type="Google" id="ProtNLM"/>
    </source>
</evidence>
<name>A0A0F9STW9_9ZZZZ</name>